<proteinExistence type="predicted"/>
<sequence length="332" mass="35964">MIYIPVTSLDVYHNFGLEYYLMTVKKFTEPVFLLWTTTPTVMLGKYQNAFDQLNLDAVKAQQLTVVRRYSGGGTIYTDQGGCQFTLITPTTNATIDFSSGLELITAALNQIGIAATTDSRNDLVVAGAKVSGSAQYVTPGYKLHHGSLLFASDLAVLAAVLQVDPLKLQAKGVQSVRQRTTNLQAQQPTWTATEFRQRLTAAVLAATHAHTYQLTAADEAQIAVLAAQRFAAPAKIYRQRGAFQYTHKRYITGAGLIQVAYSLAEQRVTALELSGDFFSALDPAVFARAVIGAKFTRAALQPLLAQQLAQTPIVGLDAATLTDLIFQDPAAK</sequence>
<evidence type="ECO:0000259" key="8">
    <source>
        <dbReference type="PROSITE" id="PS51733"/>
    </source>
</evidence>
<organism evidence="9 10">
    <name type="scientific">Loigolactobacillus binensis</name>
    <dbReference type="NCBI Taxonomy" id="2559922"/>
    <lineage>
        <taxon>Bacteria</taxon>
        <taxon>Bacillati</taxon>
        <taxon>Bacillota</taxon>
        <taxon>Bacilli</taxon>
        <taxon>Lactobacillales</taxon>
        <taxon>Lactobacillaceae</taxon>
        <taxon>Loigolactobacillus</taxon>
    </lineage>
</organism>
<comment type="catalytic activity">
    <reaction evidence="7">
        <text>L-lysyl-[lipoyl-carrier protein] + (R)-lipoate + ATP = N(6)-[(R)-lipoyl]-L-lysyl-[lipoyl-carrier protein] + AMP + diphosphate + H(+)</text>
        <dbReference type="Rhea" id="RHEA:49288"/>
        <dbReference type="Rhea" id="RHEA-COMP:10500"/>
        <dbReference type="Rhea" id="RHEA-COMP:10502"/>
        <dbReference type="ChEBI" id="CHEBI:15378"/>
        <dbReference type="ChEBI" id="CHEBI:29969"/>
        <dbReference type="ChEBI" id="CHEBI:30616"/>
        <dbReference type="ChEBI" id="CHEBI:33019"/>
        <dbReference type="ChEBI" id="CHEBI:83088"/>
        <dbReference type="ChEBI" id="CHEBI:83099"/>
        <dbReference type="ChEBI" id="CHEBI:456215"/>
        <dbReference type="EC" id="6.3.1.20"/>
    </reaction>
</comment>
<comment type="pathway">
    <text evidence="2">Protein modification; protein lipoylation via exogenous pathway; protein N(6)-(lipoyl)lysine from lipoate: step 1/2.</text>
</comment>
<dbReference type="PROSITE" id="PS51733">
    <property type="entry name" value="BPL_LPL_CATALYTIC"/>
    <property type="match status" value="1"/>
</dbReference>
<dbReference type="RefSeq" id="WP_137638522.1">
    <property type="nucleotide sequence ID" value="NZ_BJDN01000027.1"/>
</dbReference>
<protein>
    <recommendedName>
        <fullName evidence="3">lipoate--protein ligase</fullName>
        <ecNumber evidence="3">6.3.1.20</ecNumber>
    </recommendedName>
</protein>
<gene>
    <name evidence="9" type="ORF">ACFQZ7_02935</name>
</gene>
<dbReference type="Gene3D" id="3.30.930.10">
    <property type="entry name" value="Bira Bifunctional Protein, Domain 2"/>
    <property type="match status" value="1"/>
</dbReference>
<dbReference type="Gene3D" id="3.30.390.50">
    <property type="entry name" value="CO dehydrogenase flavoprotein, C-terminal domain"/>
    <property type="match status" value="1"/>
</dbReference>
<keyword evidence="10" id="KW-1185">Reference proteome</keyword>
<dbReference type="InterPro" id="IPR004143">
    <property type="entry name" value="BPL_LPL_catalytic"/>
</dbReference>
<dbReference type="SUPFAM" id="SSF55681">
    <property type="entry name" value="Class II aaRS and biotin synthetases"/>
    <property type="match status" value="1"/>
</dbReference>
<dbReference type="CDD" id="cd16443">
    <property type="entry name" value="LplA"/>
    <property type="match status" value="1"/>
</dbReference>
<dbReference type="InterPro" id="IPR019491">
    <property type="entry name" value="Lipoate_protein_ligase_C"/>
</dbReference>
<comment type="pathway">
    <text evidence="1">Protein modification; protein lipoylation via exogenous pathway; protein N(6)-(lipoyl)lysine from lipoate: step 2/2.</text>
</comment>
<feature type="domain" description="BPL/LPL catalytic" evidence="8">
    <location>
        <begin position="26"/>
        <end position="211"/>
    </location>
</feature>
<keyword evidence="5" id="KW-0547">Nucleotide-binding</keyword>
<dbReference type="PANTHER" id="PTHR12561">
    <property type="entry name" value="LIPOATE-PROTEIN LIGASE"/>
    <property type="match status" value="1"/>
</dbReference>
<reference evidence="10" key="1">
    <citation type="journal article" date="2019" name="Int. J. Syst. Evol. Microbiol.">
        <title>The Global Catalogue of Microorganisms (GCM) 10K type strain sequencing project: providing services to taxonomists for standard genome sequencing and annotation.</title>
        <authorList>
            <consortium name="The Broad Institute Genomics Platform"/>
            <consortium name="The Broad Institute Genome Sequencing Center for Infectious Disease"/>
            <person name="Wu L."/>
            <person name="Ma J."/>
        </authorList>
    </citation>
    <scope>NUCLEOTIDE SEQUENCE [LARGE SCALE GENOMIC DNA]</scope>
    <source>
        <strain evidence="10">CCM 8925</strain>
    </source>
</reference>
<dbReference type="Pfam" id="PF10437">
    <property type="entry name" value="Lip_prot_lig_C"/>
    <property type="match status" value="1"/>
</dbReference>
<evidence type="ECO:0000256" key="5">
    <source>
        <dbReference type="ARBA" id="ARBA00022741"/>
    </source>
</evidence>
<dbReference type="InterPro" id="IPR045864">
    <property type="entry name" value="aa-tRNA-synth_II/BPL/LPL"/>
</dbReference>
<dbReference type="Proteomes" id="UP001597104">
    <property type="component" value="Unassembled WGS sequence"/>
</dbReference>
<evidence type="ECO:0000256" key="7">
    <source>
        <dbReference type="ARBA" id="ARBA00048037"/>
    </source>
</evidence>
<dbReference type="Pfam" id="PF21948">
    <property type="entry name" value="LplA-B_cat"/>
    <property type="match status" value="1"/>
</dbReference>
<evidence type="ECO:0000256" key="2">
    <source>
        <dbReference type="ARBA" id="ARBA00005124"/>
    </source>
</evidence>
<dbReference type="EC" id="6.3.1.20" evidence="3"/>
<comment type="caution">
    <text evidence="9">The sequence shown here is derived from an EMBL/GenBank/DDBJ whole genome shotgun (WGS) entry which is preliminary data.</text>
</comment>
<dbReference type="SUPFAM" id="SSF82649">
    <property type="entry name" value="SufE/NifU"/>
    <property type="match status" value="1"/>
</dbReference>
<keyword evidence="6" id="KW-0067">ATP-binding</keyword>
<dbReference type="GO" id="GO:0016874">
    <property type="term" value="F:ligase activity"/>
    <property type="evidence" value="ECO:0007669"/>
    <property type="project" value="UniProtKB-KW"/>
</dbReference>
<dbReference type="EMBL" id="JBHTIO010000016">
    <property type="protein sequence ID" value="MFD0896689.1"/>
    <property type="molecule type" value="Genomic_DNA"/>
</dbReference>
<evidence type="ECO:0000256" key="3">
    <source>
        <dbReference type="ARBA" id="ARBA00012367"/>
    </source>
</evidence>
<evidence type="ECO:0000313" key="10">
    <source>
        <dbReference type="Proteomes" id="UP001597104"/>
    </source>
</evidence>
<dbReference type="InterPro" id="IPR004562">
    <property type="entry name" value="LipoylTrfase_LipoateP_Ligase"/>
</dbReference>
<evidence type="ECO:0000256" key="4">
    <source>
        <dbReference type="ARBA" id="ARBA00022598"/>
    </source>
</evidence>
<name>A0ABW3E8U0_9LACO</name>
<dbReference type="PANTHER" id="PTHR12561:SF3">
    <property type="entry name" value="LIPOYLTRANSFERASE 1, MITOCHONDRIAL"/>
    <property type="match status" value="1"/>
</dbReference>
<accession>A0ABW3E8U0</accession>
<evidence type="ECO:0000313" key="9">
    <source>
        <dbReference type="EMBL" id="MFD0896689.1"/>
    </source>
</evidence>
<evidence type="ECO:0000256" key="1">
    <source>
        <dbReference type="ARBA" id="ARBA00005085"/>
    </source>
</evidence>
<keyword evidence="4 9" id="KW-0436">Ligase</keyword>
<evidence type="ECO:0000256" key="6">
    <source>
        <dbReference type="ARBA" id="ARBA00022840"/>
    </source>
</evidence>